<proteinExistence type="predicted"/>
<dbReference type="OrthoDB" id="9994905at2759"/>
<evidence type="ECO:0000313" key="2">
    <source>
        <dbReference type="EMBL" id="QQP49518.1"/>
    </source>
</evidence>
<feature type="region of interest" description="Disordered" evidence="1">
    <location>
        <begin position="108"/>
        <end position="147"/>
    </location>
</feature>
<sequence length="177" mass="19444">LATKVTTFFIEHFGIRNLFGRENYEYYARLTGRILKVEDEWIFFTYPPVILGCSRDDMDPSLNRIPSSEDEGGPLSSALEKTGSLEIIPENCPLDPQGRLSISLDENQVSTSNNNNVSSSSLGGSPLQSLNTLSSPPPLRNLTHPAGRSEFNSYTCLPQVHKTTNNNTSVISAPSHS</sequence>
<accession>A0A7T8HG94</accession>
<keyword evidence="3" id="KW-1185">Reference proteome</keyword>
<name>A0A7T8HG94_CALRO</name>
<dbReference type="EMBL" id="CP045895">
    <property type="protein sequence ID" value="QQP49518.1"/>
    <property type="molecule type" value="Genomic_DNA"/>
</dbReference>
<dbReference type="Proteomes" id="UP000595437">
    <property type="component" value="Chromosome 6"/>
</dbReference>
<feature type="non-terminal residue" evidence="2">
    <location>
        <position position="1"/>
    </location>
</feature>
<gene>
    <name evidence="2" type="ORF">FKW44_010221</name>
</gene>
<evidence type="ECO:0000256" key="1">
    <source>
        <dbReference type="SAM" id="MobiDB-lite"/>
    </source>
</evidence>
<reference evidence="3" key="1">
    <citation type="submission" date="2021-01" db="EMBL/GenBank/DDBJ databases">
        <title>Caligus Genome Assembly.</title>
        <authorList>
            <person name="Gallardo-Escarate C."/>
        </authorList>
    </citation>
    <scope>NUCLEOTIDE SEQUENCE [LARGE SCALE GENOMIC DNA]</scope>
</reference>
<organism evidence="2 3">
    <name type="scientific">Caligus rogercresseyi</name>
    <name type="common">Sea louse</name>
    <dbReference type="NCBI Taxonomy" id="217165"/>
    <lineage>
        <taxon>Eukaryota</taxon>
        <taxon>Metazoa</taxon>
        <taxon>Ecdysozoa</taxon>
        <taxon>Arthropoda</taxon>
        <taxon>Crustacea</taxon>
        <taxon>Multicrustacea</taxon>
        <taxon>Hexanauplia</taxon>
        <taxon>Copepoda</taxon>
        <taxon>Siphonostomatoida</taxon>
        <taxon>Caligidae</taxon>
        <taxon>Caligus</taxon>
    </lineage>
</organism>
<evidence type="ECO:0000313" key="3">
    <source>
        <dbReference type="Proteomes" id="UP000595437"/>
    </source>
</evidence>
<protein>
    <submittedName>
        <fullName evidence="2">LOC100118685</fullName>
    </submittedName>
</protein>
<dbReference type="AlphaFoldDB" id="A0A7T8HG94"/>
<feature type="compositionally biased region" description="Low complexity" evidence="1">
    <location>
        <begin position="108"/>
        <end position="131"/>
    </location>
</feature>